<keyword evidence="3" id="KW-0732">Signal</keyword>
<evidence type="ECO:0000256" key="1">
    <source>
        <dbReference type="ARBA" id="ARBA00022737"/>
    </source>
</evidence>
<sequence length="127" mass="14336">MKKMKKHFLRNLLLMVVMLSIKMSFVSFAGGSWVQDGNGWFYSTDGGGYLSNGFCEINGEWYYFNTDGYMYTGWVQGGDGRWYFMSSSGAMLRNTTSPDGKYWLDANGIWDGRTLGVSDTSSTRGLF</sequence>
<dbReference type="Proteomes" id="UP000708338">
    <property type="component" value="Unassembled WGS sequence"/>
</dbReference>
<evidence type="ECO:0008006" key="6">
    <source>
        <dbReference type="Google" id="ProtNLM"/>
    </source>
</evidence>
<keyword evidence="1" id="KW-0677">Repeat</keyword>
<name>A0AA41FH97_9FIRM</name>
<feature type="repeat" description="Cell wall-binding" evidence="2">
    <location>
        <begin position="51"/>
        <end position="70"/>
    </location>
</feature>
<evidence type="ECO:0000313" key="5">
    <source>
        <dbReference type="Proteomes" id="UP000708338"/>
    </source>
</evidence>
<protein>
    <recommendedName>
        <fullName evidence="6">N-acetylmuramoyl-L-alanine amidase family protein</fullName>
    </recommendedName>
</protein>
<comment type="caution">
    <text evidence="4">The sequence shown here is derived from an EMBL/GenBank/DDBJ whole genome shotgun (WGS) entry which is preliminary data.</text>
</comment>
<gene>
    <name evidence="4" type="ORF">GPL26_17845</name>
</gene>
<feature type="repeat" description="Cell wall-binding" evidence="2">
    <location>
        <begin position="71"/>
        <end position="91"/>
    </location>
</feature>
<reference evidence="4" key="1">
    <citation type="journal article" date="2021" name="Gut Microbes">
        <title>A synthetic consortium of 100 gut commensals modulates the composition and function in a colon model of the microbiome of elderly subjects.</title>
        <authorList>
            <person name="Perez M."/>
            <person name="Ntemiri A."/>
            <person name="Tan H."/>
            <person name="Harris H.M.B."/>
            <person name="Roager H.M."/>
            <person name="Ribiere C."/>
            <person name="O'Toole P.W."/>
        </authorList>
    </citation>
    <scope>NUCLEOTIDE SEQUENCE</scope>
    <source>
        <strain evidence="4">MCC335</strain>
    </source>
</reference>
<dbReference type="Pfam" id="PF19127">
    <property type="entry name" value="Choline_bind_3"/>
    <property type="match status" value="1"/>
</dbReference>
<dbReference type="Pfam" id="PF01473">
    <property type="entry name" value="Choline_bind_1"/>
    <property type="match status" value="1"/>
</dbReference>
<dbReference type="EMBL" id="WQPS01000029">
    <property type="protein sequence ID" value="MBT9811485.1"/>
    <property type="molecule type" value="Genomic_DNA"/>
</dbReference>
<dbReference type="SUPFAM" id="SSF69360">
    <property type="entry name" value="Cell wall binding repeat"/>
    <property type="match status" value="1"/>
</dbReference>
<dbReference type="InterPro" id="IPR018337">
    <property type="entry name" value="Cell_wall/Cho-bd_repeat"/>
</dbReference>
<feature type="chain" id="PRO_5041220685" description="N-acetylmuramoyl-L-alanine amidase family protein" evidence="3">
    <location>
        <begin position="30"/>
        <end position="127"/>
    </location>
</feature>
<dbReference type="AlphaFoldDB" id="A0AA41FH97"/>
<dbReference type="PROSITE" id="PS51170">
    <property type="entry name" value="CW"/>
    <property type="match status" value="2"/>
</dbReference>
<dbReference type="RefSeq" id="WP_082082585.1">
    <property type="nucleotide sequence ID" value="NZ_CABJDD010000004.1"/>
</dbReference>
<feature type="signal peptide" evidence="3">
    <location>
        <begin position="1"/>
        <end position="29"/>
    </location>
</feature>
<proteinExistence type="predicted"/>
<accession>A0AA41FH97</accession>
<evidence type="ECO:0000256" key="2">
    <source>
        <dbReference type="PROSITE-ProRule" id="PRU00591"/>
    </source>
</evidence>
<evidence type="ECO:0000313" key="4">
    <source>
        <dbReference type="EMBL" id="MBT9811485.1"/>
    </source>
</evidence>
<organism evidence="4 5">
    <name type="scientific">Enterocloster citroniae</name>
    <dbReference type="NCBI Taxonomy" id="358743"/>
    <lineage>
        <taxon>Bacteria</taxon>
        <taxon>Bacillati</taxon>
        <taxon>Bacillota</taxon>
        <taxon>Clostridia</taxon>
        <taxon>Lachnospirales</taxon>
        <taxon>Lachnospiraceae</taxon>
        <taxon>Enterocloster</taxon>
    </lineage>
</organism>
<evidence type="ECO:0000256" key="3">
    <source>
        <dbReference type="SAM" id="SignalP"/>
    </source>
</evidence>
<dbReference type="Gene3D" id="2.10.270.20">
    <property type="match status" value="1"/>
</dbReference>